<proteinExistence type="predicted"/>
<feature type="compositionally biased region" description="Basic and acidic residues" evidence="2">
    <location>
        <begin position="84"/>
        <end position="95"/>
    </location>
</feature>
<keyword evidence="1" id="KW-0479">Metal-binding</keyword>
<dbReference type="AlphaFoldDB" id="A0A384K3B8"/>
<evidence type="ECO:0000256" key="2">
    <source>
        <dbReference type="SAM" id="MobiDB-lite"/>
    </source>
</evidence>
<evidence type="ECO:0000256" key="1">
    <source>
        <dbReference type="PROSITE-ProRule" id="PRU00453"/>
    </source>
</evidence>
<organism evidence="4 5">
    <name type="scientific">Botryotinia fuckeliana (strain B05.10)</name>
    <name type="common">Noble rot fungus</name>
    <name type="synonym">Botrytis cinerea</name>
    <dbReference type="NCBI Taxonomy" id="332648"/>
    <lineage>
        <taxon>Eukaryota</taxon>
        <taxon>Fungi</taxon>
        <taxon>Dikarya</taxon>
        <taxon>Ascomycota</taxon>
        <taxon>Pezizomycotina</taxon>
        <taxon>Leotiomycetes</taxon>
        <taxon>Helotiales</taxon>
        <taxon>Sclerotiniaceae</taxon>
        <taxon>Botrytis</taxon>
    </lineage>
</organism>
<name>A0A384K3B8_BOTFB</name>
<dbReference type="GO" id="GO:0008270">
    <property type="term" value="F:zinc ion binding"/>
    <property type="evidence" value="ECO:0007669"/>
    <property type="project" value="UniProtKB-UniRule"/>
</dbReference>
<evidence type="ECO:0000313" key="5">
    <source>
        <dbReference type="Proteomes" id="UP000001798"/>
    </source>
</evidence>
<reference evidence="4 5" key="1">
    <citation type="journal article" date="2011" name="PLoS Genet.">
        <title>Genomic analysis of the necrotrophic fungal pathogens Sclerotinia sclerotiorum and Botrytis cinerea.</title>
        <authorList>
            <person name="Amselem J."/>
            <person name="Cuomo C.A."/>
            <person name="van Kan J.A."/>
            <person name="Viaud M."/>
            <person name="Benito E.P."/>
            <person name="Couloux A."/>
            <person name="Coutinho P.M."/>
            <person name="de Vries R.P."/>
            <person name="Dyer P.S."/>
            <person name="Fillinger S."/>
            <person name="Fournier E."/>
            <person name="Gout L."/>
            <person name="Hahn M."/>
            <person name="Kohn L."/>
            <person name="Lapalu N."/>
            <person name="Plummer K.M."/>
            <person name="Pradier J.M."/>
            <person name="Quevillon E."/>
            <person name="Sharon A."/>
            <person name="Simon A."/>
            <person name="ten Have A."/>
            <person name="Tudzynski B."/>
            <person name="Tudzynski P."/>
            <person name="Wincker P."/>
            <person name="Andrew M."/>
            <person name="Anthouard V."/>
            <person name="Beever R.E."/>
            <person name="Beffa R."/>
            <person name="Benoit I."/>
            <person name="Bouzid O."/>
            <person name="Brault B."/>
            <person name="Chen Z."/>
            <person name="Choquer M."/>
            <person name="Collemare J."/>
            <person name="Cotton P."/>
            <person name="Danchin E.G."/>
            <person name="Da Silva C."/>
            <person name="Gautier A."/>
            <person name="Giraud C."/>
            <person name="Giraud T."/>
            <person name="Gonzalez C."/>
            <person name="Grossetete S."/>
            <person name="Guldener U."/>
            <person name="Henrissat B."/>
            <person name="Howlett B.J."/>
            <person name="Kodira C."/>
            <person name="Kretschmer M."/>
            <person name="Lappartient A."/>
            <person name="Leroch M."/>
            <person name="Levis C."/>
            <person name="Mauceli E."/>
            <person name="Neuveglise C."/>
            <person name="Oeser B."/>
            <person name="Pearson M."/>
            <person name="Poulain J."/>
            <person name="Poussereau N."/>
            <person name="Quesneville H."/>
            <person name="Rascle C."/>
            <person name="Schumacher J."/>
            <person name="Segurens B."/>
            <person name="Sexton A."/>
            <person name="Silva E."/>
            <person name="Sirven C."/>
            <person name="Soanes D.M."/>
            <person name="Talbot N.J."/>
            <person name="Templeton M."/>
            <person name="Yandava C."/>
            <person name="Yarden O."/>
            <person name="Zeng Q."/>
            <person name="Rollins J.A."/>
            <person name="Lebrun M.H."/>
            <person name="Dickman M."/>
        </authorList>
    </citation>
    <scope>NUCLEOTIDE SEQUENCE [LARGE SCALE GENOMIC DNA]</scope>
    <source>
        <strain evidence="4 5">B05.10</strain>
    </source>
</reference>
<accession>A0A384K3B8</accession>
<dbReference type="EMBL" id="CP009818">
    <property type="protein sequence ID" value="ATZ57325.1"/>
    <property type="molecule type" value="Genomic_DNA"/>
</dbReference>
<keyword evidence="5" id="KW-1185">Reference proteome</keyword>
<dbReference type="PROSITE" id="PS51083">
    <property type="entry name" value="ZF_HIT"/>
    <property type="match status" value="1"/>
</dbReference>
<keyword evidence="1" id="KW-0862">Zinc</keyword>
<dbReference type="Proteomes" id="UP000001798">
    <property type="component" value="Chromosome 14"/>
</dbReference>
<evidence type="ECO:0000259" key="3">
    <source>
        <dbReference type="PROSITE" id="PS51083"/>
    </source>
</evidence>
<feature type="region of interest" description="Disordered" evidence="2">
    <location>
        <begin position="84"/>
        <end position="115"/>
    </location>
</feature>
<keyword evidence="1" id="KW-0863">Zinc-finger</keyword>
<dbReference type="KEGG" id="bfu:BCIN_14g04750"/>
<feature type="domain" description="HIT-type" evidence="3">
    <location>
        <begin position="53"/>
        <end position="88"/>
    </location>
</feature>
<gene>
    <name evidence="4" type="ORF">BCIN_14g04750</name>
</gene>
<dbReference type="VEuPathDB" id="FungiDB:Bcin14g04750"/>
<dbReference type="Gene3D" id="3.30.60.190">
    <property type="match status" value="1"/>
</dbReference>
<dbReference type="SUPFAM" id="SSF144232">
    <property type="entry name" value="HIT/MYND zinc finger-like"/>
    <property type="match status" value="1"/>
</dbReference>
<sequence>MDTMEISFEGGHSSEPINLKNQFSVSVAEAPVEIIDLTNRVAMERPSVDAKLCTLCKENNYKYNCRYCDVKYCSVKCSNIHKAETNDHEEEKEKLASAQPPTKAPSPISKANTAARAGTLAAANAKGPFEPLDNSKELEALFKKYPNLRSHLETVDAATLRPTGFNSHKWNQDQGWENGRKALQNAKCYYGKDGEGIREYCELVLRLLGDEDEQDEEAAAELLRKEALAESTRVVRALLESEKRR</sequence>
<dbReference type="OMA" id="EAWNHDI"/>
<reference evidence="4 5" key="3">
    <citation type="journal article" date="2017" name="Mol. Plant Pathol.">
        <title>A gapless genome sequence of the fungus Botrytis cinerea.</title>
        <authorList>
            <person name="Van Kan J.A."/>
            <person name="Stassen J.H."/>
            <person name="Mosbach A."/>
            <person name="Van Der Lee T.A."/>
            <person name="Faino L."/>
            <person name="Farmer A.D."/>
            <person name="Papasotiriou D.G."/>
            <person name="Zhou S."/>
            <person name="Seidl M.F."/>
            <person name="Cottam E."/>
            <person name="Edel D."/>
            <person name="Hahn M."/>
            <person name="Schwartz D.C."/>
            <person name="Dietrich R.A."/>
            <person name="Widdison S."/>
            <person name="Scalliet G."/>
        </authorList>
    </citation>
    <scope>NUCLEOTIDE SEQUENCE [LARGE SCALE GENOMIC DNA]</scope>
    <source>
        <strain evidence="4 5">B05.10</strain>
    </source>
</reference>
<dbReference type="GeneID" id="5426626"/>
<reference evidence="4 5" key="2">
    <citation type="journal article" date="2012" name="Eukaryot. Cell">
        <title>Genome update of Botrytis cinerea strains B05.10 and T4.</title>
        <authorList>
            <person name="Staats M."/>
            <person name="van Kan J.A."/>
        </authorList>
    </citation>
    <scope>NUCLEOTIDE SEQUENCE [LARGE SCALE GENOMIC DNA]</scope>
    <source>
        <strain evidence="4 5">B05.10</strain>
    </source>
</reference>
<dbReference type="OrthoDB" id="18412at2759"/>
<dbReference type="InterPro" id="IPR007529">
    <property type="entry name" value="Znf_HIT"/>
</dbReference>
<evidence type="ECO:0000313" key="4">
    <source>
        <dbReference type="EMBL" id="ATZ57325.1"/>
    </source>
</evidence>
<protein>
    <recommendedName>
        <fullName evidence="3">HIT-type domain-containing protein</fullName>
    </recommendedName>
</protein>
<dbReference type="Pfam" id="PF04438">
    <property type="entry name" value="zf-HIT"/>
    <property type="match status" value="1"/>
</dbReference>
<dbReference type="RefSeq" id="XP_024553077.1">
    <property type="nucleotide sequence ID" value="XM_024697262.1"/>
</dbReference>